<keyword evidence="1" id="KW-0732">Signal</keyword>
<evidence type="ECO:0000313" key="2">
    <source>
        <dbReference type="EMBL" id="SNT72269.1"/>
    </source>
</evidence>
<gene>
    <name evidence="2" type="ORF">SAMN06297382_1307</name>
</gene>
<keyword evidence="3" id="KW-1185">Reference proteome</keyword>
<accession>A0A239PPN7</accession>
<reference evidence="2 3" key="1">
    <citation type="submission" date="2017-07" db="EMBL/GenBank/DDBJ databases">
        <authorList>
            <person name="Sun Z.S."/>
            <person name="Albrecht U."/>
            <person name="Echele G."/>
            <person name="Lee C.C."/>
        </authorList>
    </citation>
    <scope>NUCLEOTIDE SEQUENCE [LARGE SCALE GENOMIC DNA]</scope>
    <source>
        <strain evidence="2 3">CGMCC 1.12710</strain>
    </source>
</reference>
<organism evidence="2 3">
    <name type="scientific">Amphiplicatus metriothermophilus</name>
    <dbReference type="NCBI Taxonomy" id="1519374"/>
    <lineage>
        <taxon>Bacteria</taxon>
        <taxon>Pseudomonadati</taxon>
        <taxon>Pseudomonadota</taxon>
        <taxon>Alphaproteobacteria</taxon>
        <taxon>Parvularculales</taxon>
        <taxon>Parvularculaceae</taxon>
        <taxon>Amphiplicatus</taxon>
    </lineage>
</organism>
<sequence length="169" mass="18637">MIARLLTPFFALALLAAAWSPTTQAADFPPVFRALEGEWRAEGEAFGASAKSSMIWAPTLDGEFYRIVYRIEMARATGIEIFEGVGYYQALSAESARGFWVDNSGDLHPLTVKIEPSALTSHWGTAGGKQGRTVYRLTAGDSVEVTDWILAEEGWRRFNRAVFRRAGAD</sequence>
<dbReference type="AlphaFoldDB" id="A0A239PPN7"/>
<evidence type="ECO:0000256" key="1">
    <source>
        <dbReference type="SAM" id="SignalP"/>
    </source>
</evidence>
<evidence type="ECO:0000313" key="3">
    <source>
        <dbReference type="Proteomes" id="UP000198346"/>
    </source>
</evidence>
<dbReference type="Proteomes" id="UP000198346">
    <property type="component" value="Unassembled WGS sequence"/>
</dbReference>
<dbReference type="OrthoDB" id="8480395at2"/>
<dbReference type="EMBL" id="FZQA01000002">
    <property type="protein sequence ID" value="SNT72269.1"/>
    <property type="molecule type" value="Genomic_DNA"/>
</dbReference>
<protein>
    <recommendedName>
        <fullName evidence="4">DUF1579 domain-containing protein</fullName>
    </recommendedName>
</protein>
<proteinExistence type="predicted"/>
<evidence type="ECO:0008006" key="4">
    <source>
        <dbReference type="Google" id="ProtNLM"/>
    </source>
</evidence>
<name>A0A239PPN7_9PROT</name>
<dbReference type="RefSeq" id="WP_089411776.1">
    <property type="nucleotide sequence ID" value="NZ_FZQA01000002.1"/>
</dbReference>
<feature type="chain" id="PRO_5012037451" description="DUF1579 domain-containing protein" evidence="1">
    <location>
        <begin position="26"/>
        <end position="169"/>
    </location>
</feature>
<feature type="signal peptide" evidence="1">
    <location>
        <begin position="1"/>
        <end position="25"/>
    </location>
</feature>